<accession>A0A336KR72</accession>
<dbReference type="PRINTS" id="PR01576">
    <property type="entry name" value="PDEFORMYLASE"/>
</dbReference>
<comment type="catalytic activity">
    <reaction evidence="6 7">
        <text>N-terminal N-formyl-L-methionyl-[peptide] + H2O = N-terminal L-methionyl-[peptide] + formate</text>
        <dbReference type="Rhea" id="RHEA:24420"/>
        <dbReference type="Rhea" id="RHEA-COMP:10639"/>
        <dbReference type="Rhea" id="RHEA-COMP:10640"/>
        <dbReference type="ChEBI" id="CHEBI:15377"/>
        <dbReference type="ChEBI" id="CHEBI:15740"/>
        <dbReference type="ChEBI" id="CHEBI:49298"/>
        <dbReference type="ChEBI" id="CHEBI:64731"/>
        <dbReference type="EC" id="3.5.1.88"/>
    </reaction>
</comment>
<evidence type="ECO:0000256" key="1">
    <source>
        <dbReference type="ARBA" id="ARBA00010759"/>
    </source>
</evidence>
<dbReference type="AlphaFoldDB" id="A0A336KR72"/>
<reference evidence="8" key="1">
    <citation type="submission" date="2018-04" db="EMBL/GenBank/DDBJ databases">
        <authorList>
            <person name="Go L.Y."/>
            <person name="Mitchell J.A."/>
        </authorList>
    </citation>
    <scope>NUCLEOTIDE SEQUENCE</scope>
    <source>
        <tissue evidence="8">Whole organism</tissue>
    </source>
</reference>
<dbReference type="GO" id="GO:0005739">
    <property type="term" value="C:mitochondrion"/>
    <property type="evidence" value="ECO:0007669"/>
    <property type="project" value="TreeGrafter"/>
</dbReference>
<evidence type="ECO:0000256" key="2">
    <source>
        <dbReference type="ARBA" id="ARBA00022723"/>
    </source>
</evidence>
<dbReference type="EC" id="3.5.1.88" evidence="7"/>
<dbReference type="SUPFAM" id="SSF56420">
    <property type="entry name" value="Peptide deformylase"/>
    <property type="match status" value="1"/>
</dbReference>
<organism evidence="8">
    <name type="scientific">Culicoides sonorensis</name>
    <name type="common">Biting midge</name>
    <dbReference type="NCBI Taxonomy" id="179676"/>
    <lineage>
        <taxon>Eukaryota</taxon>
        <taxon>Metazoa</taxon>
        <taxon>Ecdysozoa</taxon>
        <taxon>Arthropoda</taxon>
        <taxon>Hexapoda</taxon>
        <taxon>Insecta</taxon>
        <taxon>Pterygota</taxon>
        <taxon>Neoptera</taxon>
        <taxon>Endopterygota</taxon>
        <taxon>Diptera</taxon>
        <taxon>Nematocera</taxon>
        <taxon>Chironomoidea</taxon>
        <taxon>Ceratopogonidae</taxon>
        <taxon>Ceratopogoninae</taxon>
        <taxon>Culicoides</taxon>
        <taxon>Monoculicoides</taxon>
    </lineage>
</organism>
<keyword evidence="3 7" id="KW-0378">Hydrolase</keyword>
<dbReference type="Gene3D" id="3.90.45.10">
    <property type="entry name" value="Peptide deformylase"/>
    <property type="match status" value="1"/>
</dbReference>
<dbReference type="NCBIfam" id="NF001159">
    <property type="entry name" value="PRK00150.1-3"/>
    <property type="match status" value="1"/>
</dbReference>
<dbReference type="InterPro" id="IPR023635">
    <property type="entry name" value="Peptide_deformylase"/>
</dbReference>
<comment type="function">
    <text evidence="5 7">Removes the formyl group from the N-terminal Met of newly synthesized proteins.</text>
</comment>
<dbReference type="OMA" id="PSYEPIG"/>
<evidence type="ECO:0000256" key="5">
    <source>
        <dbReference type="ARBA" id="ARBA00037114"/>
    </source>
</evidence>
<dbReference type="VEuPathDB" id="VectorBase:CSON014724"/>
<dbReference type="Pfam" id="PF01327">
    <property type="entry name" value="Pep_deformylase"/>
    <property type="match status" value="1"/>
</dbReference>
<keyword evidence="2 7" id="KW-0479">Metal-binding</keyword>
<dbReference type="InterPro" id="IPR036821">
    <property type="entry name" value="Peptide_deformylase_sf"/>
</dbReference>
<evidence type="ECO:0000256" key="4">
    <source>
        <dbReference type="ARBA" id="ARBA00022917"/>
    </source>
</evidence>
<dbReference type="PANTHER" id="PTHR10458">
    <property type="entry name" value="PEPTIDE DEFORMYLASE"/>
    <property type="match status" value="1"/>
</dbReference>
<dbReference type="HAMAP" id="MF_00163">
    <property type="entry name" value="Pep_deformylase"/>
    <property type="match status" value="1"/>
</dbReference>
<dbReference type="FunFam" id="3.90.45.10:FF:000003">
    <property type="entry name" value="Peptide deformylase"/>
    <property type="match status" value="1"/>
</dbReference>
<sequence length="214" mass="24377">MKFPNLARIAKTAFGAQTIHPPYSHTVQIGDPVLRSKCMEIPRETIKSNEVQTLINHMIKIMRESNCVGLACNQLGMPYQIMTLEFTEKRKKDFPPSVYKAREMQTLPLTVIINPKLTVTNFEKIAHVESCQSVRGYSGEVSRYKGVAIEGFNENGEAKKWEFNGWNARIAQHEVDHLNGVVYTDKMDPKTFICTIWEAVNSRGGRVQLPFFVK</sequence>
<evidence type="ECO:0000256" key="6">
    <source>
        <dbReference type="ARBA" id="ARBA00048875"/>
    </source>
</evidence>
<dbReference type="GO" id="GO:0006412">
    <property type="term" value="P:translation"/>
    <property type="evidence" value="ECO:0007669"/>
    <property type="project" value="UniProtKB-KW"/>
</dbReference>
<name>A0A336KR72_CULSO</name>
<gene>
    <name evidence="8" type="primary">CSON014724</name>
</gene>
<keyword evidence="4 7" id="KW-0648">Protein biosynthesis</keyword>
<dbReference type="EMBL" id="UFQS01000859">
    <property type="protein sequence ID" value="SSX07326.1"/>
    <property type="molecule type" value="Genomic_DNA"/>
</dbReference>
<evidence type="ECO:0000256" key="3">
    <source>
        <dbReference type="ARBA" id="ARBA00022801"/>
    </source>
</evidence>
<protein>
    <recommendedName>
        <fullName evidence="7">Peptide deformylase</fullName>
        <ecNumber evidence="7">3.5.1.88</ecNumber>
    </recommendedName>
</protein>
<comment type="similarity">
    <text evidence="1 7">Belongs to the polypeptide deformylase family.</text>
</comment>
<dbReference type="PIRSF" id="PIRSF004749">
    <property type="entry name" value="Pep_def"/>
    <property type="match status" value="1"/>
</dbReference>
<evidence type="ECO:0000313" key="9">
    <source>
        <dbReference type="EMBL" id="SSX27668.1"/>
    </source>
</evidence>
<dbReference type="EMBL" id="UFQT01000859">
    <property type="protein sequence ID" value="SSX27668.1"/>
    <property type="molecule type" value="Genomic_DNA"/>
</dbReference>
<reference evidence="9" key="2">
    <citation type="submission" date="2018-07" db="EMBL/GenBank/DDBJ databases">
        <authorList>
            <person name="Quirk P.G."/>
            <person name="Krulwich T.A."/>
        </authorList>
    </citation>
    <scope>NUCLEOTIDE SEQUENCE</scope>
</reference>
<dbReference type="CDD" id="cd00487">
    <property type="entry name" value="Pep_deformylase"/>
    <property type="match status" value="1"/>
</dbReference>
<evidence type="ECO:0000256" key="7">
    <source>
        <dbReference type="RuleBase" id="RU362111"/>
    </source>
</evidence>
<dbReference type="GO" id="GO:0046872">
    <property type="term" value="F:metal ion binding"/>
    <property type="evidence" value="ECO:0007669"/>
    <property type="project" value="UniProtKB-KW"/>
</dbReference>
<evidence type="ECO:0000313" key="8">
    <source>
        <dbReference type="EMBL" id="SSX07326.1"/>
    </source>
</evidence>
<proteinExistence type="inferred from homology"/>
<dbReference type="GO" id="GO:0042586">
    <property type="term" value="F:peptide deformylase activity"/>
    <property type="evidence" value="ECO:0007669"/>
    <property type="project" value="UniProtKB-EC"/>
</dbReference>
<dbReference type="PANTHER" id="PTHR10458:SF2">
    <property type="entry name" value="PEPTIDE DEFORMYLASE, MITOCHONDRIAL"/>
    <property type="match status" value="1"/>
</dbReference>